<dbReference type="AlphaFoldDB" id="A0A655ZIJ4"/>
<dbReference type="EMBL" id="CWQY01000012">
    <property type="protein sequence ID" value="CSC69407.1"/>
    <property type="molecule type" value="Genomic_DNA"/>
</dbReference>
<evidence type="ECO:0000313" key="2">
    <source>
        <dbReference type="Proteomes" id="UP000041770"/>
    </source>
</evidence>
<evidence type="ECO:0000313" key="1">
    <source>
        <dbReference type="EMBL" id="CSC69407.1"/>
    </source>
</evidence>
<organism evidence="1 2">
    <name type="scientific">Vibrio cholerae</name>
    <dbReference type="NCBI Taxonomy" id="666"/>
    <lineage>
        <taxon>Bacteria</taxon>
        <taxon>Pseudomonadati</taxon>
        <taxon>Pseudomonadota</taxon>
        <taxon>Gammaproteobacteria</taxon>
        <taxon>Vibrionales</taxon>
        <taxon>Vibrionaceae</taxon>
        <taxon>Vibrio</taxon>
    </lineage>
</organism>
<accession>A0A655ZIJ4</accession>
<sequence length="75" mass="8247">MVSTCGFCATFHASACSRPPEPMMRTCIVKSLLKQDGARCTPYQSCQLMTEVTHTGEDHRHTVFVGGINHLLVAH</sequence>
<gene>
    <name evidence="1" type="ORF">ERS013200_02022</name>
</gene>
<proteinExistence type="predicted"/>
<protein>
    <submittedName>
        <fullName evidence="1">Uncharacterized protein</fullName>
    </submittedName>
</protein>
<name>A0A655ZIJ4_VIBCL</name>
<dbReference type="Proteomes" id="UP000041770">
    <property type="component" value="Unassembled WGS sequence"/>
</dbReference>
<reference evidence="1 2" key="1">
    <citation type="submission" date="2015-07" db="EMBL/GenBank/DDBJ databases">
        <authorList>
            <consortium name="Pathogen Informatics"/>
        </authorList>
    </citation>
    <scope>NUCLEOTIDE SEQUENCE [LARGE SCALE GENOMIC DNA]</scope>
    <source>
        <strain evidence="1 2">A316</strain>
    </source>
</reference>